<dbReference type="InterPro" id="IPR032710">
    <property type="entry name" value="NTF2-like_dom_sf"/>
</dbReference>
<dbReference type="Pfam" id="PF12680">
    <property type="entry name" value="SnoaL_2"/>
    <property type="match status" value="1"/>
</dbReference>
<gene>
    <name evidence="1" type="ORF">C0V82_13020</name>
</gene>
<protein>
    <submittedName>
        <fullName evidence="1">Uncharacterized protein</fullName>
    </submittedName>
</protein>
<dbReference type="KEGG" id="ncb:C0V82_13020"/>
<dbReference type="Proteomes" id="UP000234752">
    <property type="component" value="Chromosome eg_1"/>
</dbReference>
<dbReference type="OrthoDB" id="1115105at2"/>
<dbReference type="Gene3D" id="3.10.450.50">
    <property type="match status" value="1"/>
</dbReference>
<dbReference type="SUPFAM" id="SSF54427">
    <property type="entry name" value="NTF2-like"/>
    <property type="match status" value="1"/>
</dbReference>
<evidence type="ECO:0000313" key="2">
    <source>
        <dbReference type="Proteomes" id="UP000234752"/>
    </source>
</evidence>
<dbReference type="AlphaFoldDB" id="A0A2K9NFP2"/>
<organism evidence="1 2">
    <name type="scientific">Niveispirillum cyanobacteriorum</name>
    <dbReference type="NCBI Taxonomy" id="1612173"/>
    <lineage>
        <taxon>Bacteria</taxon>
        <taxon>Pseudomonadati</taxon>
        <taxon>Pseudomonadota</taxon>
        <taxon>Alphaproteobacteria</taxon>
        <taxon>Rhodospirillales</taxon>
        <taxon>Azospirillaceae</taxon>
        <taxon>Niveispirillum</taxon>
    </lineage>
</organism>
<evidence type="ECO:0000313" key="1">
    <source>
        <dbReference type="EMBL" id="AUN31055.1"/>
    </source>
</evidence>
<keyword evidence="2" id="KW-1185">Reference proteome</keyword>
<name>A0A2K9NFP2_9PROT</name>
<reference evidence="1 2" key="1">
    <citation type="submission" date="2017-12" db="EMBL/GenBank/DDBJ databases">
        <title>Genomes of bacteria within cyanobacterial aggregates.</title>
        <authorList>
            <person name="Cai H."/>
        </authorList>
    </citation>
    <scope>NUCLEOTIDE SEQUENCE [LARGE SCALE GENOMIC DNA]</scope>
    <source>
        <strain evidence="1 2">TH16</strain>
    </source>
</reference>
<proteinExistence type="predicted"/>
<sequence length="171" mass="18825">MLVARIVTIIVLSVMGTVPALAQAQPTFAQVTADSSPVADAYFDAYTRLDWDRLEPLVADGASFQDRTAELVFGSVGATGKPAMMKLFREGYAGITKIIFKPMRRIHTGHYGIFEGDLNWATKMPDGRIVESTTPFLVTIRVENGKVIEHRDYADYAPFLAAVLQARKDGK</sequence>
<dbReference type="EMBL" id="CP025611">
    <property type="protein sequence ID" value="AUN31055.1"/>
    <property type="molecule type" value="Genomic_DNA"/>
</dbReference>
<accession>A0A2K9NFP2</accession>
<dbReference type="RefSeq" id="WP_102112671.1">
    <property type="nucleotide sequence ID" value="NZ_BMGN01000011.1"/>
</dbReference>
<dbReference type="InterPro" id="IPR037401">
    <property type="entry name" value="SnoaL-like"/>
</dbReference>